<comment type="caution">
    <text evidence="2">The sequence shown here is derived from an EMBL/GenBank/DDBJ whole genome shotgun (WGS) entry which is preliminary data.</text>
</comment>
<dbReference type="InterPro" id="IPR003583">
    <property type="entry name" value="Hlx-hairpin-Hlx_DNA-bd_motif"/>
</dbReference>
<dbReference type="GO" id="GO:0003677">
    <property type="term" value="F:DNA binding"/>
    <property type="evidence" value="ECO:0007669"/>
    <property type="project" value="InterPro"/>
</dbReference>
<name>A0A7C1AXH1_9BACT</name>
<evidence type="ECO:0000259" key="1">
    <source>
        <dbReference type="SMART" id="SM00278"/>
    </source>
</evidence>
<dbReference type="Gene3D" id="3.30.420.340">
    <property type="entry name" value="UvrC, RNAse H endonuclease domain"/>
    <property type="match status" value="1"/>
</dbReference>
<dbReference type="AlphaFoldDB" id="A0A7C1AXH1"/>
<dbReference type="Gene3D" id="1.10.150.20">
    <property type="entry name" value="5' to 3' exonuclease, C-terminal subdomain"/>
    <property type="match status" value="1"/>
</dbReference>
<gene>
    <name evidence="2" type="ORF">ENG14_06785</name>
</gene>
<feature type="non-terminal residue" evidence="2">
    <location>
        <position position="1"/>
    </location>
</feature>
<sequence>AALREVKNSSSAVISIAKEREEDSRFLRLQKEKVYVPGRKDPLDLADRLHLLRFIQKVRDEAHRFAISRYREKHRQTLKQSLLDAIPGIGPKRKAILLKYFKDISSIKEADLEDLMAVPGIPPSVARRVYEFFHFLGR</sequence>
<dbReference type="Proteomes" id="UP000886355">
    <property type="component" value="Unassembled WGS sequence"/>
</dbReference>
<feature type="domain" description="Helix-hairpin-helix DNA-binding motif class 1" evidence="1">
    <location>
        <begin position="113"/>
        <end position="132"/>
    </location>
</feature>
<dbReference type="GO" id="GO:0009380">
    <property type="term" value="C:excinuclease repair complex"/>
    <property type="evidence" value="ECO:0007669"/>
    <property type="project" value="TreeGrafter"/>
</dbReference>
<organism evidence="2">
    <name type="scientific">Thermodesulforhabdus norvegica</name>
    <dbReference type="NCBI Taxonomy" id="39841"/>
    <lineage>
        <taxon>Bacteria</taxon>
        <taxon>Pseudomonadati</taxon>
        <taxon>Thermodesulfobacteriota</taxon>
        <taxon>Syntrophobacteria</taxon>
        <taxon>Syntrophobacterales</taxon>
        <taxon>Thermodesulforhabdaceae</taxon>
        <taxon>Thermodesulforhabdus</taxon>
    </lineage>
</organism>
<protein>
    <submittedName>
        <fullName evidence="2">Excinuclease ABC subunit C</fullName>
    </submittedName>
</protein>
<reference evidence="2" key="1">
    <citation type="journal article" date="2020" name="mSystems">
        <title>Genome- and Community-Level Interaction Insights into Carbon Utilization and Element Cycling Functions of Hydrothermarchaeota in Hydrothermal Sediment.</title>
        <authorList>
            <person name="Zhou Z."/>
            <person name="Liu Y."/>
            <person name="Xu W."/>
            <person name="Pan J."/>
            <person name="Luo Z.H."/>
            <person name="Li M."/>
        </authorList>
    </citation>
    <scope>NUCLEOTIDE SEQUENCE [LARGE SCALE GENOMIC DNA]</scope>
    <source>
        <strain evidence="2">HyVt-19</strain>
    </source>
</reference>
<dbReference type="GO" id="GO:0009381">
    <property type="term" value="F:excinuclease ABC activity"/>
    <property type="evidence" value="ECO:0007669"/>
    <property type="project" value="InterPro"/>
</dbReference>
<proteinExistence type="predicted"/>
<dbReference type="Pfam" id="PF08459">
    <property type="entry name" value="UvrC_RNaseH_dom"/>
    <property type="match status" value="1"/>
</dbReference>
<accession>A0A7C1AXH1</accession>
<feature type="domain" description="Helix-hairpin-helix DNA-binding motif class 1" evidence="1">
    <location>
        <begin position="81"/>
        <end position="100"/>
    </location>
</feature>
<dbReference type="GO" id="GO:0006281">
    <property type="term" value="P:DNA repair"/>
    <property type="evidence" value="ECO:0007669"/>
    <property type="project" value="InterPro"/>
</dbReference>
<dbReference type="EMBL" id="DQZW01000323">
    <property type="protein sequence ID" value="HDL90591.1"/>
    <property type="molecule type" value="Genomic_DNA"/>
</dbReference>
<dbReference type="SMART" id="SM00278">
    <property type="entry name" value="HhH1"/>
    <property type="match status" value="2"/>
</dbReference>
<dbReference type="PANTHER" id="PTHR30562">
    <property type="entry name" value="UVRC/OXIDOREDUCTASE"/>
    <property type="match status" value="1"/>
</dbReference>
<dbReference type="InterPro" id="IPR001162">
    <property type="entry name" value="UvrC_RNase_H_dom"/>
</dbReference>
<evidence type="ECO:0000313" key="2">
    <source>
        <dbReference type="EMBL" id="HDL90591.1"/>
    </source>
</evidence>
<dbReference type="InterPro" id="IPR050066">
    <property type="entry name" value="UvrABC_protein_C"/>
</dbReference>
<dbReference type="Pfam" id="PF14520">
    <property type="entry name" value="HHH_5"/>
    <property type="match status" value="1"/>
</dbReference>
<dbReference type="InterPro" id="IPR038476">
    <property type="entry name" value="UvrC_RNase_H_dom_sf"/>
</dbReference>
<dbReference type="SUPFAM" id="SSF47781">
    <property type="entry name" value="RuvA domain 2-like"/>
    <property type="match status" value="1"/>
</dbReference>
<dbReference type="InterPro" id="IPR010994">
    <property type="entry name" value="RuvA_2-like"/>
</dbReference>
<dbReference type="PANTHER" id="PTHR30562:SF1">
    <property type="entry name" value="UVRABC SYSTEM PROTEIN C"/>
    <property type="match status" value="1"/>
</dbReference>